<dbReference type="InterPro" id="IPR013783">
    <property type="entry name" value="Ig-like_fold"/>
</dbReference>
<dbReference type="InterPro" id="IPR013098">
    <property type="entry name" value="Ig_I-set"/>
</dbReference>
<sequence>MGSFPKGPWCISQPHEDILGEQGVSNCPRHLYVGNWNAVLISAVCEVTIDRVTPDYSRVSSSTVSLGNLSLGVLIWELRPKVQKEVKAVMKENATLSCEVAQEKTDVKWYKEGKLITSSKKFKVESEGKSRRLMVSEVEKKDAGEYTCEAAGQKLTFKIDVTVTLQGN</sequence>
<reference evidence="6" key="1">
    <citation type="submission" date="2019-08" db="EMBL/GenBank/DDBJ databases">
        <title>Three high-quality genomes provides insights into domestication of ducks.</title>
        <authorList>
            <person name="Hou Z.C."/>
            <person name="Zhu F."/>
            <person name="Yin Z.T."/>
            <person name="Zhang F."/>
        </authorList>
    </citation>
    <scope>NUCLEOTIDE SEQUENCE [LARGE SCALE GENOMIC DNA]</scope>
</reference>
<protein>
    <recommendedName>
        <fullName evidence="5">Ig-like domain-containing protein</fullName>
    </recommendedName>
</protein>
<dbReference type="PANTHER" id="PTHR35971:SF4">
    <property type="entry name" value="OBSCURIN"/>
    <property type="match status" value="1"/>
</dbReference>
<dbReference type="InterPro" id="IPR003599">
    <property type="entry name" value="Ig_sub"/>
</dbReference>
<dbReference type="InterPro" id="IPR003598">
    <property type="entry name" value="Ig_sub2"/>
</dbReference>
<dbReference type="InterPro" id="IPR036179">
    <property type="entry name" value="Ig-like_dom_sf"/>
</dbReference>
<evidence type="ECO:0000256" key="4">
    <source>
        <dbReference type="ARBA" id="ARBA00023157"/>
    </source>
</evidence>
<reference evidence="6" key="3">
    <citation type="submission" date="2025-09" db="UniProtKB">
        <authorList>
            <consortium name="Ensembl"/>
        </authorList>
    </citation>
    <scope>IDENTIFICATION</scope>
</reference>
<dbReference type="Ensembl" id="ENSAPLT00020004720.1">
    <property type="protein sequence ID" value="ENSAPLP00020004384.1"/>
    <property type="gene ID" value="ENSAPLG00020003246.1"/>
</dbReference>
<dbReference type="SUPFAM" id="SSF48726">
    <property type="entry name" value="Immunoglobulin"/>
    <property type="match status" value="1"/>
</dbReference>
<dbReference type="FunFam" id="2.60.40.10:FF:001066">
    <property type="entry name" value="Obscurin-like protein 1 isoform 3"/>
    <property type="match status" value="1"/>
</dbReference>
<accession>A0A8B9QW65</accession>
<dbReference type="Proteomes" id="UP000694400">
    <property type="component" value="Chromosome 2"/>
</dbReference>
<dbReference type="PROSITE" id="PS50835">
    <property type="entry name" value="IG_LIKE"/>
    <property type="match status" value="1"/>
</dbReference>
<reference evidence="6" key="2">
    <citation type="submission" date="2025-08" db="UniProtKB">
        <authorList>
            <consortium name="Ensembl"/>
        </authorList>
    </citation>
    <scope>IDENTIFICATION</scope>
</reference>
<evidence type="ECO:0000256" key="2">
    <source>
        <dbReference type="ARBA" id="ARBA00022490"/>
    </source>
</evidence>
<proteinExistence type="predicted"/>
<dbReference type="SMART" id="SM00408">
    <property type="entry name" value="IGc2"/>
    <property type="match status" value="1"/>
</dbReference>
<evidence type="ECO:0000256" key="1">
    <source>
        <dbReference type="ARBA" id="ARBA00004496"/>
    </source>
</evidence>
<evidence type="ECO:0000259" key="5">
    <source>
        <dbReference type="PROSITE" id="PS50835"/>
    </source>
</evidence>
<dbReference type="PANTHER" id="PTHR35971">
    <property type="entry name" value="SI:DKEY-31G6.6"/>
    <property type="match status" value="1"/>
</dbReference>
<dbReference type="InterPro" id="IPR007110">
    <property type="entry name" value="Ig-like_dom"/>
</dbReference>
<dbReference type="SMART" id="SM00409">
    <property type="entry name" value="IG"/>
    <property type="match status" value="1"/>
</dbReference>
<dbReference type="InterPro" id="IPR052385">
    <property type="entry name" value="Obscurin/Obscurin-like_Reg"/>
</dbReference>
<keyword evidence="4" id="KW-1015">Disulfide bond</keyword>
<evidence type="ECO:0000313" key="6">
    <source>
        <dbReference type="Ensembl" id="ENSAPLP00020004384.1"/>
    </source>
</evidence>
<name>A0A8B9QW65_ANAPL</name>
<dbReference type="Pfam" id="PF07679">
    <property type="entry name" value="I-set"/>
    <property type="match status" value="1"/>
</dbReference>
<comment type="subcellular location">
    <subcellularLocation>
        <location evidence="1">Cytoplasm</location>
    </subcellularLocation>
</comment>
<evidence type="ECO:0000313" key="7">
    <source>
        <dbReference type="Proteomes" id="UP000694400"/>
    </source>
</evidence>
<keyword evidence="3" id="KW-0597">Phosphoprotein</keyword>
<keyword evidence="2" id="KW-0963">Cytoplasm</keyword>
<dbReference type="Gene3D" id="2.60.40.10">
    <property type="entry name" value="Immunoglobulins"/>
    <property type="match status" value="1"/>
</dbReference>
<dbReference type="GO" id="GO:0005737">
    <property type="term" value="C:cytoplasm"/>
    <property type="evidence" value="ECO:0007669"/>
    <property type="project" value="UniProtKB-SubCell"/>
</dbReference>
<evidence type="ECO:0000256" key="3">
    <source>
        <dbReference type="ARBA" id="ARBA00022553"/>
    </source>
</evidence>
<dbReference type="AlphaFoldDB" id="A0A8B9QW65"/>
<organism evidence="6 7">
    <name type="scientific">Anas platyrhynchos</name>
    <name type="common">Mallard</name>
    <name type="synonym">Anas boschas</name>
    <dbReference type="NCBI Taxonomy" id="8839"/>
    <lineage>
        <taxon>Eukaryota</taxon>
        <taxon>Metazoa</taxon>
        <taxon>Chordata</taxon>
        <taxon>Craniata</taxon>
        <taxon>Vertebrata</taxon>
        <taxon>Euteleostomi</taxon>
        <taxon>Archelosauria</taxon>
        <taxon>Archosauria</taxon>
        <taxon>Dinosauria</taxon>
        <taxon>Saurischia</taxon>
        <taxon>Theropoda</taxon>
        <taxon>Coelurosauria</taxon>
        <taxon>Aves</taxon>
        <taxon>Neognathae</taxon>
        <taxon>Galloanserae</taxon>
        <taxon>Anseriformes</taxon>
        <taxon>Anatidae</taxon>
        <taxon>Anatinae</taxon>
        <taxon>Anas</taxon>
    </lineage>
</organism>
<feature type="domain" description="Ig-like" evidence="5">
    <location>
        <begin position="80"/>
        <end position="164"/>
    </location>
</feature>